<evidence type="ECO:0000256" key="8">
    <source>
        <dbReference type="HAMAP-Rule" id="MF_01454"/>
    </source>
</evidence>
<dbReference type="PANTHER" id="PTHR11702">
    <property type="entry name" value="DEVELOPMENTALLY REGULATED GTP-BINDING PROTEIN-RELATED"/>
    <property type="match status" value="1"/>
</dbReference>
<dbReference type="GO" id="GO:0005525">
    <property type="term" value="F:GTP binding"/>
    <property type="evidence" value="ECO:0007669"/>
    <property type="project" value="UniProtKB-UniRule"/>
</dbReference>
<dbReference type="PANTHER" id="PTHR11702:SF31">
    <property type="entry name" value="MITOCHONDRIAL RIBOSOME-ASSOCIATED GTPASE 2"/>
    <property type="match status" value="1"/>
</dbReference>
<evidence type="ECO:0000256" key="1">
    <source>
        <dbReference type="ARBA" id="ARBA00007699"/>
    </source>
</evidence>
<feature type="binding site" evidence="8">
    <location>
        <begin position="283"/>
        <end position="286"/>
    </location>
    <ligand>
        <name>GTP</name>
        <dbReference type="ChEBI" id="CHEBI:37565"/>
    </ligand>
</feature>
<dbReference type="GO" id="GO:0043022">
    <property type="term" value="F:ribosome binding"/>
    <property type="evidence" value="ECO:0007669"/>
    <property type="project" value="UniProtKB-ARBA"/>
</dbReference>
<dbReference type="PIRSF" id="PIRSF002401">
    <property type="entry name" value="GTP_bd_Obg/CgtA"/>
    <property type="match status" value="1"/>
</dbReference>
<comment type="similarity">
    <text evidence="1 8">Belongs to the TRAFAC class OBG-HflX-like GTPase superfamily. OBG GTPase family.</text>
</comment>
<dbReference type="Pfam" id="PF01018">
    <property type="entry name" value="GTP1_OBG"/>
    <property type="match status" value="1"/>
</dbReference>
<feature type="binding site" evidence="8">
    <location>
        <begin position="314"/>
        <end position="316"/>
    </location>
    <ligand>
        <name>GTP</name>
        <dbReference type="ChEBI" id="CHEBI:37565"/>
    </ligand>
</feature>
<sequence length="361" mass="40431">MKFVDEVQILLIAGDGGNGCVSFRHEKNLPNGGPDGGNGGDGGNIYIQADKNINTLIDYCFEKTFRAGNGQNGQKNERTGKRGQDVTIKVPIGTRARNIETNEILCDMTRHEQRHMLVKGGIHGLGNTRFKSSVNRAPRQHSFGTKGENRKILLELMLLADVGMLGMPNAGKSTFIRSVSTAKPKIADYPFTTLTPSLAVVRIDYKESFVIADIPGLIKGASDGAGIGIQFLKHLERCHLLLHLVDIAPIDESDPIENTKIIIKELKKYSKKLATKTCWLVFNKIDLLSKEKSKELTERIVKEIKWNNKYYLVSALNNEGLKNLCIDIMHFMLNKQYSLKMTNNQKSESKKNNFLWNKNNK</sequence>
<comment type="subunit">
    <text evidence="8">Monomer.</text>
</comment>
<comment type="subcellular location">
    <subcellularLocation>
        <location evidence="8">Cytoplasm</location>
    </subcellularLocation>
</comment>
<gene>
    <name evidence="11" type="primary">obgE</name>
    <name evidence="8" type="synonym">obg</name>
    <name evidence="11" type="ORF">SOFFGTOCOR_0167</name>
</gene>
<evidence type="ECO:0000256" key="7">
    <source>
        <dbReference type="ARBA" id="ARBA00023134"/>
    </source>
</evidence>
<dbReference type="Proteomes" id="UP000242301">
    <property type="component" value="Unassembled WGS sequence"/>
</dbReference>
<evidence type="ECO:0000256" key="2">
    <source>
        <dbReference type="ARBA" id="ARBA00022490"/>
    </source>
</evidence>
<name>A0A0M6W8D6_9GAMM</name>
<keyword evidence="4 8" id="KW-0547">Nucleotide-binding</keyword>
<keyword evidence="2 8" id="KW-0963">Cytoplasm</keyword>
<protein>
    <recommendedName>
        <fullName evidence="8">GTPase Obg</fullName>
        <ecNumber evidence="8">3.6.5.-</ecNumber>
    </recommendedName>
    <alternativeName>
        <fullName evidence="8">GTP-binding protein Obg</fullName>
    </alternativeName>
</protein>
<dbReference type="InterPro" id="IPR006074">
    <property type="entry name" value="GTP1-OBG_CS"/>
</dbReference>
<reference evidence="12" key="1">
    <citation type="submission" date="2015-05" db="EMBL/GenBank/DDBJ databases">
        <authorList>
            <person name="Manzano-Marin A."/>
        </authorList>
    </citation>
    <scope>NUCLEOTIDE SEQUENCE [LARGE SCALE GENOMIC DNA]</scope>
    <source>
        <strain evidence="12">officinalis</strain>
    </source>
</reference>
<keyword evidence="6 8" id="KW-0460">Magnesium</keyword>
<dbReference type="PROSITE" id="PS51710">
    <property type="entry name" value="G_OBG"/>
    <property type="match status" value="1"/>
</dbReference>
<dbReference type="GO" id="GO:0003924">
    <property type="term" value="F:GTPase activity"/>
    <property type="evidence" value="ECO:0007669"/>
    <property type="project" value="UniProtKB-UniRule"/>
</dbReference>
<dbReference type="InterPro" id="IPR031167">
    <property type="entry name" value="G_OBG"/>
</dbReference>
<dbReference type="FunFam" id="2.70.210.12:FF:000001">
    <property type="entry name" value="GTPase Obg"/>
    <property type="match status" value="1"/>
</dbReference>
<dbReference type="PROSITE" id="PS00905">
    <property type="entry name" value="GTP1_OBG"/>
    <property type="match status" value="1"/>
</dbReference>
<dbReference type="NCBIfam" id="TIGR02729">
    <property type="entry name" value="Obg_CgtA"/>
    <property type="match status" value="1"/>
</dbReference>
<feature type="binding site" evidence="8">
    <location>
        <position position="173"/>
    </location>
    <ligand>
        <name>Mg(2+)</name>
        <dbReference type="ChEBI" id="CHEBI:18420"/>
    </ligand>
</feature>
<dbReference type="InterPro" id="IPR045086">
    <property type="entry name" value="OBG_GTPase"/>
</dbReference>
<proteinExistence type="inferred from homology"/>
<evidence type="ECO:0000256" key="5">
    <source>
        <dbReference type="ARBA" id="ARBA00022801"/>
    </source>
</evidence>
<comment type="cofactor">
    <cofactor evidence="8">
        <name>Mg(2+)</name>
        <dbReference type="ChEBI" id="CHEBI:18420"/>
    </cofactor>
</comment>
<dbReference type="Pfam" id="PF01926">
    <property type="entry name" value="MMR_HSR1"/>
    <property type="match status" value="1"/>
</dbReference>
<evidence type="ECO:0000259" key="9">
    <source>
        <dbReference type="PROSITE" id="PS51710"/>
    </source>
</evidence>
<keyword evidence="12" id="KW-1185">Reference proteome</keyword>
<dbReference type="GO" id="GO:0042254">
    <property type="term" value="P:ribosome biogenesis"/>
    <property type="evidence" value="ECO:0007669"/>
    <property type="project" value="UniProtKB-UniRule"/>
</dbReference>
<comment type="function">
    <text evidence="8">An essential GTPase which binds GTP, GDP and possibly (p)ppGpp with moderate affinity, with high nucleotide exchange rates and a fairly low GTP hydrolysis rate. Plays a role in control of the cell cycle, stress response, ribosome biogenesis and in those bacteria that undergo differentiation, in morphogenesis control.</text>
</comment>
<dbReference type="PROSITE" id="PS51883">
    <property type="entry name" value="OBG"/>
    <property type="match status" value="1"/>
</dbReference>
<dbReference type="Gene3D" id="3.40.50.300">
    <property type="entry name" value="P-loop containing nucleotide triphosphate hydrolases"/>
    <property type="match status" value="1"/>
</dbReference>
<feature type="binding site" evidence="8">
    <location>
        <begin position="213"/>
        <end position="216"/>
    </location>
    <ligand>
        <name>GTP</name>
        <dbReference type="ChEBI" id="CHEBI:37565"/>
    </ligand>
</feature>
<keyword evidence="5 8" id="KW-0378">Hydrolase</keyword>
<dbReference type="PRINTS" id="PR00326">
    <property type="entry name" value="GTP1OBG"/>
</dbReference>
<dbReference type="EMBL" id="CVRF01000001">
    <property type="protein sequence ID" value="CRK85607.1"/>
    <property type="molecule type" value="Genomic_DNA"/>
</dbReference>
<dbReference type="SUPFAM" id="SSF82051">
    <property type="entry name" value="Obg GTP-binding protein N-terminal domain"/>
    <property type="match status" value="1"/>
</dbReference>
<dbReference type="HAMAP" id="MF_01454">
    <property type="entry name" value="GTPase_Obg"/>
    <property type="match status" value="1"/>
</dbReference>
<dbReference type="GO" id="GO:0005737">
    <property type="term" value="C:cytoplasm"/>
    <property type="evidence" value="ECO:0007669"/>
    <property type="project" value="UniProtKB-SubCell"/>
</dbReference>
<dbReference type="InterPro" id="IPR006073">
    <property type="entry name" value="GTP-bd"/>
</dbReference>
<accession>A0A0M6W8D6</accession>
<dbReference type="GO" id="GO:0000287">
    <property type="term" value="F:magnesium ion binding"/>
    <property type="evidence" value="ECO:0007669"/>
    <property type="project" value="InterPro"/>
</dbReference>
<dbReference type="InterPro" id="IPR014100">
    <property type="entry name" value="GTP-bd_Obg/CgtA"/>
</dbReference>
<feature type="domain" description="Obg" evidence="10">
    <location>
        <begin position="1"/>
        <end position="159"/>
    </location>
</feature>
<dbReference type="AlphaFoldDB" id="A0A0M6W8D6"/>
<dbReference type="InterPro" id="IPR006169">
    <property type="entry name" value="GTP1_OBG_dom"/>
</dbReference>
<feature type="binding site" evidence="8">
    <location>
        <begin position="166"/>
        <end position="173"/>
    </location>
    <ligand>
        <name>GTP</name>
        <dbReference type="ChEBI" id="CHEBI:37565"/>
    </ligand>
</feature>
<dbReference type="NCBIfam" id="NF008956">
    <property type="entry name" value="PRK12299.1"/>
    <property type="match status" value="1"/>
</dbReference>
<dbReference type="Gene3D" id="2.70.210.12">
    <property type="entry name" value="GTP1/OBG domain"/>
    <property type="match status" value="1"/>
</dbReference>
<feature type="binding site" evidence="8">
    <location>
        <begin position="191"/>
        <end position="195"/>
    </location>
    <ligand>
        <name>GTP</name>
        <dbReference type="ChEBI" id="CHEBI:37565"/>
    </ligand>
</feature>
<evidence type="ECO:0000259" key="10">
    <source>
        <dbReference type="PROSITE" id="PS51883"/>
    </source>
</evidence>
<feature type="binding site" evidence="8">
    <location>
        <position position="193"/>
    </location>
    <ligand>
        <name>Mg(2+)</name>
        <dbReference type="ChEBI" id="CHEBI:18420"/>
    </ligand>
</feature>
<dbReference type="CDD" id="cd01898">
    <property type="entry name" value="Obg"/>
    <property type="match status" value="1"/>
</dbReference>
<evidence type="ECO:0000256" key="6">
    <source>
        <dbReference type="ARBA" id="ARBA00022842"/>
    </source>
</evidence>
<evidence type="ECO:0000256" key="3">
    <source>
        <dbReference type="ARBA" id="ARBA00022723"/>
    </source>
</evidence>
<dbReference type="SUPFAM" id="SSF52540">
    <property type="entry name" value="P-loop containing nucleoside triphosphate hydrolases"/>
    <property type="match status" value="1"/>
</dbReference>
<dbReference type="NCBIfam" id="NF008955">
    <property type="entry name" value="PRK12297.1"/>
    <property type="match status" value="1"/>
</dbReference>
<organism evidence="11 12">
    <name type="scientific">Candidatus Providencia siddallii</name>
    <dbReference type="NCBI Taxonomy" id="1715285"/>
    <lineage>
        <taxon>Bacteria</taxon>
        <taxon>Pseudomonadati</taxon>
        <taxon>Pseudomonadota</taxon>
        <taxon>Gammaproteobacteria</taxon>
        <taxon>Enterobacterales</taxon>
        <taxon>Morganellaceae</taxon>
        <taxon>Providencia</taxon>
    </lineage>
</organism>
<feature type="domain" description="OBG-type G" evidence="9">
    <location>
        <begin position="160"/>
        <end position="333"/>
    </location>
</feature>
<evidence type="ECO:0000256" key="4">
    <source>
        <dbReference type="ARBA" id="ARBA00022741"/>
    </source>
</evidence>
<dbReference type="InterPro" id="IPR027417">
    <property type="entry name" value="P-loop_NTPase"/>
</dbReference>
<evidence type="ECO:0000313" key="11">
    <source>
        <dbReference type="EMBL" id="CRK85607.1"/>
    </source>
</evidence>
<keyword evidence="7 8" id="KW-0342">GTP-binding</keyword>
<keyword evidence="3 8" id="KW-0479">Metal-binding</keyword>
<dbReference type="EC" id="3.6.5.-" evidence="8"/>
<evidence type="ECO:0000313" key="12">
    <source>
        <dbReference type="Proteomes" id="UP000242301"/>
    </source>
</evidence>
<dbReference type="STRING" id="1715285.SOFFGTOCOR_0167"/>
<dbReference type="InterPro" id="IPR036726">
    <property type="entry name" value="GTP1_OBG_dom_sf"/>
</dbReference>